<gene>
    <name evidence="2" type="ORF">GCM10010470_59070</name>
</gene>
<comment type="caution">
    <text evidence="2">The sequence shown here is derived from an EMBL/GenBank/DDBJ whole genome shotgun (WGS) entry which is preliminary data.</text>
</comment>
<dbReference type="PANTHER" id="PTHR34846">
    <property type="entry name" value="4-CARBOXYMUCONOLACTONE DECARBOXYLASE FAMILY PROTEIN (AFU_ORTHOLOGUE AFUA_6G11590)"/>
    <property type="match status" value="1"/>
</dbReference>
<sequence length="142" mass="15970">MRLNVAEAAPGPYKALRSAETALGHGPLSATIRELVKIRVSQINGCVFCVTLHSREAQRIGITEERLTELPVWQESELFNAQERAALDYAEAVTRGHLDDERWEALREELSEEEIGYLAVQVAHINALNRIGAPMRMKPPRR</sequence>
<name>A0ABN3VNW8_9PSEU</name>
<feature type="domain" description="Carboxymuconolactone decarboxylase-like" evidence="1">
    <location>
        <begin position="15"/>
        <end position="92"/>
    </location>
</feature>
<accession>A0ABN3VNW8</accession>
<proteinExistence type="predicted"/>
<dbReference type="Proteomes" id="UP001500979">
    <property type="component" value="Unassembled WGS sequence"/>
</dbReference>
<dbReference type="NCBIfam" id="TIGR00778">
    <property type="entry name" value="ahpD_dom"/>
    <property type="match status" value="1"/>
</dbReference>
<dbReference type="Gene3D" id="1.20.1290.10">
    <property type="entry name" value="AhpD-like"/>
    <property type="match status" value="1"/>
</dbReference>
<evidence type="ECO:0000313" key="3">
    <source>
        <dbReference type="Proteomes" id="UP001500979"/>
    </source>
</evidence>
<evidence type="ECO:0000313" key="2">
    <source>
        <dbReference type="EMBL" id="GAA2815804.1"/>
    </source>
</evidence>
<protein>
    <submittedName>
        <fullName evidence="2">Carboxymuconolactone decarboxylase family protein</fullName>
    </submittedName>
</protein>
<dbReference type="InterPro" id="IPR003779">
    <property type="entry name" value="CMD-like"/>
</dbReference>
<dbReference type="EMBL" id="BAAAUX010000029">
    <property type="protein sequence ID" value="GAA2815804.1"/>
    <property type="molecule type" value="Genomic_DNA"/>
</dbReference>
<dbReference type="PANTHER" id="PTHR34846:SF10">
    <property type="entry name" value="CYTOPLASMIC PROTEIN"/>
    <property type="match status" value="1"/>
</dbReference>
<dbReference type="SUPFAM" id="SSF69118">
    <property type="entry name" value="AhpD-like"/>
    <property type="match status" value="1"/>
</dbReference>
<reference evidence="2 3" key="1">
    <citation type="journal article" date="2019" name="Int. J. Syst. Evol. Microbiol.">
        <title>The Global Catalogue of Microorganisms (GCM) 10K type strain sequencing project: providing services to taxonomists for standard genome sequencing and annotation.</title>
        <authorList>
            <consortium name="The Broad Institute Genomics Platform"/>
            <consortium name="The Broad Institute Genome Sequencing Center for Infectious Disease"/>
            <person name="Wu L."/>
            <person name="Ma J."/>
        </authorList>
    </citation>
    <scope>NUCLEOTIDE SEQUENCE [LARGE SCALE GENOMIC DNA]</scope>
    <source>
        <strain evidence="2 3">JCM 9383</strain>
    </source>
</reference>
<organism evidence="2 3">
    <name type="scientific">Saccharopolyspora taberi</name>
    <dbReference type="NCBI Taxonomy" id="60895"/>
    <lineage>
        <taxon>Bacteria</taxon>
        <taxon>Bacillati</taxon>
        <taxon>Actinomycetota</taxon>
        <taxon>Actinomycetes</taxon>
        <taxon>Pseudonocardiales</taxon>
        <taxon>Pseudonocardiaceae</taxon>
        <taxon>Saccharopolyspora</taxon>
    </lineage>
</organism>
<keyword evidence="3" id="KW-1185">Reference proteome</keyword>
<dbReference type="InterPro" id="IPR004675">
    <property type="entry name" value="AhpD_core"/>
</dbReference>
<dbReference type="Pfam" id="PF02627">
    <property type="entry name" value="CMD"/>
    <property type="match status" value="1"/>
</dbReference>
<dbReference type="RefSeq" id="WP_344685313.1">
    <property type="nucleotide sequence ID" value="NZ_BAAAUX010000029.1"/>
</dbReference>
<dbReference type="InterPro" id="IPR029032">
    <property type="entry name" value="AhpD-like"/>
</dbReference>
<evidence type="ECO:0000259" key="1">
    <source>
        <dbReference type="Pfam" id="PF02627"/>
    </source>
</evidence>